<keyword evidence="2" id="KW-0812">Transmembrane</keyword>
<evidence type="ECO:0000256" key="1">
    <source>
        <dbReference type="SAM" id="MobiDB-lite"/>
    </source>
</evidence>
<sequence>MSREDRPNGGRRTQTYEEEGARDRRIPQEILDIIMPALQIGGVAGISGTIIGGFGGVIRSKTPIIFALASGIQWFTLGTSFYASRSAILHSWTKQKPSQEITPSDKIKASALAGSTAGAFGGLLRGPKNIIPGILMFTLFGATGQYIFNVRSARQPDEEQPNNHSWLNSRWSPMKVLSDTEYDEMLQEKLLKVNAQIAIIDENIAALREEEVKDREDGGLKSDVKATK</sequence>
<dbReference type="OrthoDB" id="5565730at2759"/>
<gene>
    <name evidence="3" type="ORF">GLAREA_11306</name>
</gene>
<feature type="transmembrane region" description="Helical" evidence="2">
    <location>
        <begin position="64"/>
        <end position="84"/>
    </location>
</feature>
<reference evidence="3 4" key="1">
    <citation type="journal article" date="2013" name="BMC Genomics">
        <title>Genomics-driven discovery of the pneumocandin biosynthetic gene cluster in the fungus Glarea lozoyensis.</title>
        <authorList>
            <person name="Chen L."/>
            <person name="Yue Q."/>
            <person name="Zhang X."/>
            <person name="Xiang M."/>
            <person name="Wang C."/>
            <person name="Li S."/>
            <person name="Che Y."/>
            <person name="Ortiz-Lopez F.J."/>
            <person name="Bills G.F."/>
            <person name="Liu X."/>
            <person name="An Z."/>
        </authorList>
    </citation>
    <scope>NUCLEOTIDE SEQUENCE [LARGE SCALE GENOMIC DNA]</scope>
    <source>
        <strain evidence="4">ATCC 20868 / MF5171</strain>
    </source>
</reference>
<proteinExistence type="predicted"/>
<dbReference type="HOGENOM" id="CLU_094649_1_0_1"/>
<dbReference type="PANTHER" id="PTHR41390:SF1">
    <property type="entry name" value="NADH-UBIQUINONE OXIDOREDUCTASE 213 KDA SUBUNIT"/>
    <property type="match status" value="1"/>
</dbReference>
<keyword evidence="2" id="KW-0472">Membrane</keyword>
<dbReference type="RefSeq" id="XP_008077685.1">
    <property type="nucleotide sequence ID" value="XM_008079494.1"/>
</dbReference>
<protein>
    <submittedName>
        <fullName evidence="3">Uncharacterized protein</fullName>
    </submittedName>
</protein>
<evidence type="ECO:0000313" key="3">
    <source>
        <dbReference type="EMBL" id="EPE35606.1"/>
    </source>
</evidence>
<keyword evidence="2" id="KW-1133">Transmembrane helix</keyword>
<dbReference type="AlphaFoldDB" id="S3DUG6"/>
<organism evidence="3 4">
    <name type="scientific">Glarea lozoyensis (strain ATCC 20868 / MF5171)</name>
    <dbReference type="NCBI Taxonomy" id="1116229"/>
    <lineage>
        <taxon>Eukaryota</taxon>
        <taxon>Fungi</taxon>
        <taxon>Dikarya</taxon>
        <taxon>Ascomycota</taxon>
        <taxon>Pezizomycotina</taxon>
        <taxon>Leotiomycetes</taxon>
        <taxon>Helotiales</taxon>
        <taxon>Helotiaceae</taxon>
        <taxon>Glarea</taxon>
    </lineage>
</organism>
<feature type="transmembrane region" description="Helical" evidence="2">
    <location>
        <begin position="130"/>
        <end position="148"/>
    </location>
</feature>
<dbReference type="eggNOG" id="ENOG502S5WH">
    <property type="taxonomic scope" value="Eukaryota"/>
</dbReference>
<dbReference type="STRING" id="1116229.S3DUG6"/>
<feature type="region of interest" description="Disordered" evidence="1">
    <location>
        <begin position="1"/>
        <end position="22"/>
    </location>
</feature>
<feature type="transmembrane region" description="Helical" evidence="2">
    <location>
        <begin position="33"/>
        <end position="58"/>
    </location>
</feature>
<dbReference type="KEGG" id="glz:GLAREA_11306"/>
<name>S3DUG6_GLAL2</name>
<dbReference type="GeneID" id="19470347"/>
<accession>S3DUG6</accession>
<evidence type="ECO:0000256" key="2">
    <source>
        <dbReference type="SAM" id="Phobius"/>
    </source>
</evidence>
<keyword evidence="4" id="KW-1185">Reference proteome</keyword>
<dbReference type="EMBL" id="KE145354">
    <property type="protein sequence ID" value="EPE35606.1"/>
    <property type="molecule type" value="Genomic_DNA"/>
</dbReference>
<dbReference type="OMA" id="SFWWLRS"/>
<dbReference type="PANTHER" id="PTHR41390">
    <property type="entry name" value="CHROMOSOME 7, WHOLE GENOME SHOTGUN SEQUENCE"/>
    <property type="match status" value="1"/>
</dbReference>
<dbReference type="Proteomes" id="UP000016922">
    <property type="component" value="Unassembled WGS sequence"/>
</dbReference>
<evidence type="ECO:0000313" key="4">
    <source>
        <dbReference type="Proteomes" id="UP000016922"/>
    </source>
</evidence>